<accession>A0A918RH07</accession>
<evidence type="ECO:0000313" key="3">
    <source>
        <dbReference type="Proteomes" id="UP000634660"/>
    </source>
</evidence>
<protein>
    <submittedName>
        <fullName evidence="2">Uncharacterized protein</fullName>
    </submittedName>
</protein>
<reference evidence="2" key="2">
    <citation type="submission" date="2020-09" db="EMBL/GenBank/DDBJ databases">
        <authorList>
            <person name="Sun Q."/>
            <person name="Ohkuma M."/>
        </authorList>
    </citation>
    <scope>NUCLEOTIDE SEQUENCE</scope>
    <source>
        <strain evidence="2">JCM 4834</strain>
    </source>
</reference>
<keyword evidence="1" id="KW-1133">Transmembrane helix</keyword>
<organism evidence="2 3">
    <name type="scientific">Streptomyces subrutilus</name>
    <dbReference type="NCBI Taxonomy" id="36818"/>
    <lineage>
        <taxon>Bacteria</taxon>
        <taxon>Bacillati</taxon>
        <taxon>Actinomycetota</taxon>
        <taxon>Actinomycetes</taxon>
        <taxon>Kitasatosporales</taxon>
        <taxon>Streptomycetaceae</taxon>
        <taxon>Streptomyces</taxon>
    </lineage>
</organism>
<feature type="transmembrane region" description="Helical" evidence="1">
    <location>
        <begin position="60"/>
        <end position="77"/>
    </location>
</feature>
<keyword evidence="1" id="KW-0812">Transmembrane</keyword>
<proteinExistence type="predicted"/>
<reference evidence="2" key="1">
    <citation type="journal article" date="2014" name="Int. J. Syst. Evol. Microbiol.">
        <title>Complete genome sequence of Corynebacterium casei LMG S-19264T (=DSM 44701T), isolated from a smear-ripened cheese.</title>
        <authorList>
            <consortium name="US DOE Joint Genome Institute (JGI-PGF)"/>
            <person name="Walter F."/>
            <person name="Albersmeier A."/>
            <person name="Kalinowski J."/>
            <person name="Ruckert C."/>
        </authorList>
    </citation>
    <scope>NUCLEOTIDE SEQUENCE</scope>
    <source>
        <strain evidence="2">JCM 4834</strain>
    </source>
</reference>
<evidence type="ECO:0000313" key="2">
    <source>
        <dbReference type="EMBL" id="GGZ96528.1"/>
    </source>
</evidence>
<keyword evidence="1" id="KW-0472">Membrane</keyword>
<dbReference type="AlphaFoldDB" id="A0A918RH07"/>
<gene>
    <name evidence="2" type="ORF">GCM10010371_65660</name>
</gene>
<evidence type="ECO:0000256" key="1">
    <source>
        <dbReference type="SAM" id="Phobius"/>
    </source>
</evidence>
<sequence>MGVVAGCGACGGGGLWGWVEGGGVGGVVFLGEGLFEGWGVGVGGVYGVVWVRVVVKMGLLFWWAVMWVWWGVGVVAVM</sequence>
<dbReference type="Proteomes" id="UP000634660">
    <property type="component" value="Unassembled WGS sequence"/>
</dbReference>
<comment type="caution">
    <text evidence="2">The sequence shown here is derived from an EMBL/GenBank/DDBJ whole genome shotgun (WGS) entry which is preliminary data.</text>
</comment>
<name>A0A918RH07_9ACTN</name>
<dbReference type="EMBL" id="BMVX01000042">
    <property type="protein sequence ID" value="GGZ96528.1"/>
    <property type="molecule type" value="Genomic_DNA"/>
</dbReference>